<keyword evidence="2" id="KW-1185">Reference proteome</keyword>
<comment type="caution">
    <text evidence="1">The sequence shown here is derived from an EMBL/GenBank/DDBJ whole genome shotgun (WGS) entry which is preliminary data.</text>
</comment>
<proteinExistence type="predicted"/>
<organism evidence="1 2">
    <name type="scientific">Petrolisthes manimaculis</name>
    <dbReference type="NCBI Taxonomy" id="1843537"/>
    <lineage>
        <taxon>Eukaryota</taxon>
        <taxon>Metazoa</taxon>
        <taxon>Ecdysozoa</taxon>
        <taxon>Arthropoda</taxon>
        <taxon>Crustacea</taxon>
        <taxon>Multicrustacea</taxon>
        <taxon>Malacostraca</taxon>
        <taxon>Eumalacostraca</taxon>
        <taxon>Eucarida</taxon>
        <taxon>Decapoda</taxon>
        <taxon>Pleocyemata</taxon>
        <taxon>Anomura</taxon>
        <taxon>Galatheoidea</taxon>
        <taxon>Porcellanidae</taxon>
        <taxon>Petrolisthes</taxon>
    </lineage>
</organism>
<accession>A0AAE1UAY8</accession>
<dbReference type="Proteomes" id="UP001292094">
    <property type="component" value="Unassembled WGS sequence"/>
</dbReference>
<name>A0AAE1UAY8_9EUCA</name>
<reference evidence="1" key="1">
    <citation type="submission" date="2023-11" db="EMBL/GenBank/DDBJ databases">
        <title>Genome assemblies of two species of porcelain crab, Petrolisthes cinctipes and Petrolisthes manimaculis (Anomura: Porcellanidae).</title>
        <authorList>
            <person name="Angst P."/>
        </authorList>
    </citation>
    <scope>NUCLEOTIDE SEQUENCE</scope>
    <source>
        <strain evidence="1">PB745_02</strain>
        <tissue evidence="1">Gill</tissue>
    </source>
</reference>
<protein>
    <submittedName>
        <fullName evidence="1">Uncharacterized protein</fullName>
    </submittedName>
</protein>
<sequence>MPRFEWEDVSGGCGVIVGLINPGIRTKDHGMCVGSRMSVDDTVNPRSPHVTSAAPCREVTGWRGGLVRGSVIVGKEGVCGGASDSEDGEFGIREVAVHARGLNDG</sequence>
<evidence type="ECO:0000313" key="1">
    <source>
        <dbReference type="EMBL" id="KAK4312515.1"/>
    </source>
</evidence>
<evidence type="ECO:0000313" key="2">
    <source>
        <dbReference type="Proteomes" id="UP001292094"/>
    </source>
</evidence>
<gene>
    <name evidence="1" type="ORF">Pmani_016107</name>
</gene>
<dbReference type="AlphaFoldDB" id="A0AAE1UAY8"/>
<dbReference type="EMBL" id="JAWZYT010001408">
    <property type="protein sequence ID" value="KAK4312515.1"/>
    <property type="molecule type" value="Genomic_DNA"/>
</dbReference>